<evidence type="ECO:0000313" key="2">
    <source>
        <dbReference type="EMBL" id="EFR02486.1"/>
    </source>
</evidence>
<dbReference type="RefSeq" id="XP_003172897.1">
    <property type="nucleotide sequence ID" value="XM_003172849.1"/>
</dbReference>
<dbReference type="GeneID" id="10028173"/>
<reference evidence="3" key="1">
    <citation type="journal article" date="2012" name="MBio">
        <title>Comparative genome analysis of Trichophyton rubrum and related dermatophytes reveals candidate genes involved in infection.</title>
        <authorList>
            <person name="Martinez D.A."/>
            <person name="Oliver B.G."/>
            <person name="Graeser Y."/>
            <person name="Goldberg J.M."/>
            <person name="Li W."/>
            <person name="Martinez-Rossi N.M."/>
            <person name="Monod M."/>
            <person name="Shelest E."/>
            <person name="Barton R.C."/>
            <person name="Birch E."/>
            <person name="Brakhage A.A."/>
            <person name="Chen Z."/>
            <person name="Gurr S.J."/>
            <person name="Heiman D."/>
            <person name="Heitman J."/>
            <person name="Kosti I."/>
            <person name="Rossi A."/>
            <person name="Saif S."/>
            <person name="Samalova M."/>
            <person name="Saunders C.W."/>
            <person name="Shea T."/>
            <person name="Summerbell R.C."/>
            <person name="Xu J."/>
            <person name="Young S."/>
            <person name="Zeng Q."/>
            <person name="Birren B.W."/>
            <person name="Cuomo C.A."/>
            <person name="White T.C."/>
        </authorList>
    </citation>
    <scope>NUCLEOTIDE SEQUENCE [LARGE SCALE GENOMIC DNA]</scope>
    <source>
        <strain evidence="3">ATCC MYA-4604 / CBS 118893</strain>
    </source>
</reference>
<dbReference type="Proteomes" id="UP000002669">
    <property type="component" value="Unassembled WGS sequence"/>
</dbReference>
<protein>
    <submittedName>
        <fullName evidence="2">Uncharacterized protein</fullName>
    </submittedName>
</protein>
<accession>E4UW38</accession>
<name>E4UW38_ARTGP</name>
<dbReference type="InParanoid" id="E4UW38"/>
<sequence length="137" mass="15136">MATTLLGKEEEREEDNYRLSRWRCASPTKQYFSVHAQQSDHSTLGEPNNQTTRQRYRESRKAGLIAAAATKPRGPGGRHERGSIPRAPAGTASSPTRPTLTCEWQMEGTKSKGKLVDRSNSLSLLKRRASHAFSGGP</sequence>
<evidence type="ECO:0000313" key="3">
    <source>
        <dbReference type="Proteomes" id="UP000002669"/>
    </source>
</evidence>
<gene>
    <name evidence="2" type="ORF">MGYG_05479</name>
</gene>
<dbReference type="HOGENOM" id="CLU_1864644_0_0_1"/>
<organism evidence="3">
    <name type="scientific">Arthroderma gypseum (strain ATCC MYA-4604 / CBS 118893)</name>
    <name type="common">Microsporum gypseum</name>
    <dbReference type="NCBI Taxonomy" id="535722"/>
    <lineage>
        <taxon>Eukaryota</taxon>
        <taxon>Fungi</taxon>
        <taxon>Dikarya</taxon>
        <taxon>Ascomycota</taxon>
        <taxon>Pezizomycotina</taxon>
        <taxon>Eurotiomycetes</taxon>
        <taxon>Eurotiomycetidae</taxon>
        <taxon>Onygenales</taxon>
        <taxon>Arthrodermataceae</taxon>
        <taxon>Nannizzia</taxon>
    </lineage>
</organism>
<dbReference type="eggNOG" id="ENOG502T66T">
    <property type="taxonomic scope" value="Eukaryota"/>
</dbReference>
<keyword evidence="3" id="KW-1185">Reference proteome</keyword>
<dbReference type="EMBL" id="DS989825">
    <property type="protein sequence ID" value="EFR02486.1"/>
    <property type="molecule type" value="Genomic_DNA"/>
</dbReference>
<dbReference type="VEuPathDB" id="FungiDB:MGYG_05479"/>
<evidence type="ECO:0000256" key="1">
    <source>
        <dbReference type="SAM" id="MobiDB-lite"/>
    </source>
</evidence>
<dbReference type="AlphaFoldDB" id="E4UW38"/>
<feature type="region of interest" description="Disordered" evidence="1">
    <location>
        <begin position="33"/>
        <end position="100"/>
    </location>
</feature>
<feature type="compositionally biased region" description="Polar residues" evidence="1">
    <location>
        <begin position="33"/>
        <end position="53"/>
    </location>
</feature>
<proteinExistence type="predicted"/>